<gene>
    <name evidence="1" type="ORF">DPX16_19978</name>
</gene>
<organism evidence="1 2">
    <name type="scientific">Anabarilius grahami</name>
    <name type="common">Kanglang fish</name>
    <name type="synonym">Barilius grahami</name>
    <dbReference type="NCBI Taxonomy" id="495550"/>
    <lineage>
        <taxon>Eukaryota</taxon>
        <taxon>Metazoa</taxon>
        <taxon>Chordata</taxon>
        <taxon>Craniata</taxon>
        <taxon>Vertebrata</taxon>
        <taxon>Euteleostomi</taxon>
        <taxon>Actinopterygii</taxon>
        <taxon>Neopterygii</taxon>
        <taxon>Teleostei</taxon>
        <taxon>Ostariophysi</taxon>
        <taxon>Cypriniformes</taxon>
        <taxon>Xenocyprididae</taxon>
        <taxon>Xenocypridinae</taxon>
        <taxon>Xenocypridinae incertae sedis</taxon>
        <taxon>Anabarilius</taxon>
    </lineage>
</organism>
<evidence type="ECO:0000313" key="2">
    <source>
        <dbReference type="Proteomes" id="UP000281406"/>
    </source>
</evidence>
<name>A0A3N0XPB4_ANAGA</name>
<dbReference type="Proteomes" id="UP000281406">
    <property type="component" value="Unassembled WGS sequence"/>
</dbReference>
<dbReference type="AlphaFoldDB" id="A0A3N0XPB4"/>
<dbReference type="EMBL" id="RJVU01067363">
    <property type="protein sequence ID" value="ROI84206.1"/>
    <property type="molecule type" value="Genomic_DNA"/>
</dbReference>
<protein>
    <submittedName>
        <fullName evidence="1">Uncharacterized protein</fullName>
    </submittedName>
</protein>
<proteinExistence type="predicted"/>
<evidence type="ECO:0000313" key="1">
    <source>
        <dbReference type="EMBL" id="ROI84206.1"/>
    </source>
</evidence>
<comment type="caution">
    <text evidence="1">The sequence shown here is derived from an EMBL/GenBank/DDBJ whole genome shotgun (WGS) entry which is preliminary data.</text>
</comment>
<keyword evidence="2" id="KW-1185">Reference proteome</keyword>
<reference evidence="1 2" key="1">
    <citation type="submission" date="2018-10" db="EMBL/GenBank/DDBJ databases">
        <title>Genome assembly for a Yunnan-Guizhou Plateau 3E fish, Anabarilius grahami (Regan), and its evolutionary and genetic applications.</title>
        <authorList>
            <person name="Jiang W."/>
        </authorList>
    </citation>
    <scope>NUCLEOTIDE SEQUENCE [LARGE SCALE GENOMIC DNA]</scope>
    <source>
        <strain evidence="1">AG-KIZ</strain>
        <tissue evidence="1">Muscle</tissue>
    </source>
</reference>
<accession>A0A3N0XPB4</accession>
<sequence length="103" mass="10718">MTEENDGTQYKAVMAAMLSIVPALQGYLPLYRVQGWGVGVGSHFGDKSSMEGSTSNHSSVIVITAQAALAAGFINAVPAGQLHSDRSVTDDSITIGQQPPKAN</sequence>